<feature type="region of interest" description="Disordered" evidence="5">
    <location>
        <begin position="790"/>
        <end position="809"/>
    </location>
</feature>
<feature type="region of interest" description="Disordered" evidence="5">
    <location>
        <begin position="214"/>
        <end position="236"/>
    </location>
</feature>
<dbReference type="EMBL" id="CDMZ01005863">
    <property type="protein sequence ID" value="CUC10921.1"/>
    <property type="molecule type" value="Genomic_DNA"/>
</dbReference>
<comment type="subcellular location">
    <subcellularLocation>
        <location evidence="1">Membrane</location>
    </subcellularLocation>
</comment>
<feature type="compositionally biased region" description="Acidic residues" evidence="5">
    <location>
        <begin position="1378"/>
        <end position="1400"/>
    </location>
</feature>
<proteinExistence type="predicted"/>
<dbReference type="Pfam" id="PF01825">
    <property type="entry name" value="GPS"/>
    <property type="match status" value="1"/>
</dbReference>
<feature type="compositionally biased region" description="Basic and acidic residues" evidence="5">
    <location>
        <begin position="599"/>
        <end position="613"/>
    </location>
</feature>
<accession>A0A0K6SBA8</accession>
<feature type="compositionally biased region" description="Basic and acidic residues" evidence="5">
    <location>
        <begin position="1425"/>
        <end position="1439"/>
    </location>
</feature>
<dbReference type="InterPro" id="IPR046338">
    <property type="entry name" value="GAIN_dom_sf"/>
</dbReference>
<dbReference type="SMART" id="SM00303">
    <property type="entry name" value="GPS"/>
    <property type="match status" value="1"/>
</dbReference>
<evidence type="ECO:0000256" key="4">
    <source>
        <dbReference type="ARBA" id="ARBA00023136"/>
    </source>
</evidence>
<feature type="region of interest" description="Disordered" evidence="5">
    <location>
        <begin position="550"/>
        <end position="613"/>
    </location>
</feature>
<name>A0A0K6SBA8_9ALVE</name>
<feature type="compositionally biased region" description="Acidic residues" evidence="5">
    <location>
        <begin position="750"/>
        <end position="763"/>
    </location>
</feature>
<feature type="transmembrane region" description="Helical" evidence="6">
    <location>
        <begin position="1253"/>
        <end position="1280"/>
    </location>
</feature>
<feature type="region of interest" description="Disordered" evidence="5">
    <location>
        <begin position="846"/>
        <end position="867"/>
    </location>
</feature>
<evidence type="ECO:0000313" key="7">
    <source>
        <dbReference type="EMBL" id="CUC10921.1"/>
    </source>
</evidence>
<dbReference type="GO" id="GO:0016020">
    <property type="term" value="C:membrane"/>
    <property type="evidence" value="ECO:0007669"/>
    <property type="project" value="UniProtKB-SubCell"/>
</dbReference>
<evidence type="ECO:0000256" key="1">
    <source>
        <dbReference type="ARBA" id="ARBA00004370"/>
    </source>
</evidence>
<dbReference type="VEuPathDB" id="CryptoDB:Cvel_13445"/>
<feature type="region of interest" description="Disordered" evidence="5">
    <location>
        <begin position="131"/>
        <end position="155"/>
    </location>
</feature>
<reference evidence="7" key="1">
    <citation type="submission" date="2014-11" db="EMBL/GenBank/DDBJ databases">
        <title>Molecular phylogeny of cliff fern family Woodsiaceae with morphological implications.</title>
        <authorList>
            <person name="Shao Y.-Z."/>
            <person name="Wei R."/>
            <person name="Zhang X.-C."/>
        </authorList>
    </citation>
    <scope>NUCLEOTIDE SEQUENCE</scope>
</reference>
<feature type="region of interest" description="Disordered" evidence="5">
    <location>
        <begin position="630"/>
        <end position="681"/>
    </location>
</feature>
<feature type="compositionally biased region" description="Basic and acidic residues" evidence="5">
    <location>
        <begin position="1139"/>
        <end position="1148"/>
    </location>
</feature>
<feature type="region of interest" description="Disordered" evidence="5">
    <location>
        <begin position="1122"/>
        <end position="1223"/>
    </location>
</feature>
<dbReference type="Gene3D" id="2.60.220.50">
    <property type="match status" value="1"/>
</dbReference>
<evidence type="ECO:0000256" key="5">
    <source>
        <dbReference type="SAM" id="MobiDB-lite"/>
    </source>
</evidence>
<feature type="region of interest" description="Disordered" evidence="5">
    <location>
        <begin position="1378"/>
        <end position="1489"/>
    </location>
</feature>
<organism evidence="7">
    <name type="scientific">Chromera velia CCMP2878</name>
    <dbReference type="NCBI Taxonomy" id="1169474"/>
    <lineage>
        <taxon>Eukaryota</taxon>
        <taxon>Sar</taxon>
        <taxon>Alveolata</taxon>
        <taxon>Colpodellida</taxon>
        <taxon>Chromeraceae</taxon>
        <taxon>Chromera</taxon>
    </lineage>
</organism>
<feature type="transmembrane region" description="Helical" evidence="6">
    <location>
        <begin position="1300"/>
        <end position="1318"/>
    </location>
</feature>
<dbReference type="InterPro" id="IPR000203">
    <property type="entry name" value="GPS"/>
</dbReference>
<keyword evidence="2 6" id="KW-0812">Transmembrane</keyword>
<sequence>RGRVEAETLESSYSEVESTSASVSPSTLRDLAALSRQVFGNVGAVSLPEIPQAVQEISNMGEEEKTRAVNKQAETEEKVSKVVAGLVGRVRDSFGEQRESSDLQAAIDDLWLVTRSLSSSLGELTKMAGTGRQAVAEGTQEDSENATLSREGGLQRSSQTVLSAVNAFSQSSVSDDGGLVNWPMGLVYAESGVGGGTTSVSLRVCGHSVQMPSGHSQILKRQRRLEEDQEAAERDLTSASSSVGGEFLVDLFLLENREADVGAGQPFDFRKGCHFWDELRGNWSSDGCFGLGSNGTRLHCRCSHLTDFASMRSDSVAVVASLNVGIFSDFQTASQNFHAGNMAMWTVTALLLYCFVLLLRASILDHLSPLPHQSGQQKVDALVGDDAFLENAVKAGMTNENQEMHLCADGTFLAFSSNGSPPSSSCKSGFVMRAKGEELSTSTNESKCNNKIVRTPTVRSSVSVRIVTPFPEKTAALRVSLDQWRMTEGLISDFVPPEPEFKSDSSLKGRVMVRLGTSSLFPTLLRLRERARLQKEMQAAARIRTWLRRRKEAKRKEEKSNTDTPREPPEDAGVILSHSQQPEGFRPPIPTHSSLTPEAKAKATEEENRDGELEKNLDFGDVASEGAAALPQPFGLRNQTNALPPSMISFSSSPEEDPNQSEREQGGGDEGITRGGEWELGGRRACEGIDVQIESSPPGKFIFRRFSHTVTVRVLGFSLPSSADSALSLPAWEGASSPCLSRSGERVSGAEEEEGTENLQGEEEGGVLEKGIEISLSASVVDHSSIKFVRRSPTRSEEDDCPSEDAPHPSRVLPPCVRSLVFEKKDAFFIPFKRVLHVKSCPVRVSPRDKAEQGRASSLEDRERETEGEEEKIVLQLFCKVGQQRFLLQLRGGKEEDDDCGDLDSFASELSEGLRRMREAADKRKPAEWTRREIAAQSMAKTVTPCLWNTPRSLWRSFMRDHPFVYLVDCSEEGVSRLDKAIVTCADIAFSLAVIAVFFGSDGQNTGYNPGDTDVQEIFSALLGIFSIFVSWNFRVIFATFLSEIVSVIPLTFIEGLIYRRPPFIAPLTPLLEDLKSGRQLKISRVKFLIRQEEENRRRMMRQVTGRLSRFTSERFVRLQSSSLSSATRVGPNRSRSRVTGEGEEGTKKALRQKHSRCNMGTSSANLSDREHSSRSNLKESMRGRQGGTLRSSEVLKTPEQMSMEETNEGQRRSSKPPLRGDLNLTRNKRKQLWLLPPAQREKHLRRAFILQWVGRVFGLMVILGSAYYLFMFSLVYAATPEDLKGFFSSSGFCFLIDSFFRPLAISFVTTALMRLLVRRNSRLAVRVLSGLPELSYFSSSSRQKSSDSLDALETTETQQLDRDECFDSSVFLVDDSEAEEIDANEEEKEGVGEEEEDDHVIEGRSGSMNQMSEPEDQPGSGRQRQKERWGERGNFHVDEGEEGEGELEEGGGGRNSHRTRHCPSVYASQSIQKNSGARGGKGGAPTAASHCRGLSALFLDREPAYEGKRTTAGG</sequence>
<gene>
    <name evidence="7" type="ORF">Cvel_13445.t2.CR1</name>
</gene>
<feature type="compositionally biased region" description="Polar residues" evidence="5">
    <location>
        <begin position="1467"/>
        <end position="1476"/>
    </location>
</feature>
<feature type="region of interest" description="Disordered" evidence="5">
    <location>
        <begin position="1"/>
        <end position="21"/>
    </location>
</feature>
<protein>
    <submittedName>
        <fullName evidence="7">Uncharacterized protein</fullName>
    </submittedName>
</protein>
<feature type="compositionally biased region" description="Acidic residues" evidence="5">
    <location>
        <begin position="1440"/>
        <end position="1450"/>
    </location>
</feature>
<evidence type="ECO:0000256" key="6">
    <source>
        <dbReference type="SAM" id="Phobius"/>
    </source>
</evidence>
<evidence type="ECO:0000256" key="3">
    <source>
        <dbReference type="ARBA" id="ARBA00022989"/>
    </source>
</evidence>
<feature type="non-terminal residue" evidence="7">
    <location>
        <position position="1"/>
    </location>
</feature>
<keyword evidence="4 6" id="KW-0472">Membrane</keyword>
<feature type="compositionally biased region" description="Basic and acidic residues" evidence="5">
    <location>
        <begin position="846"/>
        <end position="865"/>
    </location>
</feature>
<feature type="compositionally biased region" description="Basic and acidic residues" evidence="5">
    <location>
        <begin position="554"/>
        <end position="569"/>
    </location>
</feature>
<feature type="compositionally biased region" description="Basic and acidic residues" evidence="5">
    <location>
        <begin position="1168"/>
        <end position="1183"/>
    </location>
</feature>
<feature type="transmembrane region" description="Helical" evidence="6">
    <location>
        <begin position="1021"/>
        <end position="1054"/>
    </location>
</feature>
<feature type="region of interest" description="Disordered" evidence="5">
    <location>
        <begin position="738"/>
        <end position="763"/>
    </location>
</feature>
<feature type="compositionally biased region" description="Polar residues" evidence="5">
    <location>
        <begin position="637"/>
        <end position="653"/>
    </location>
</feature>
<evidence type="ECO:0000256" key="2">
    <source>
        <dbReference type="ARBA" id="ARBA00022692"/>
    </source>
</evidence>
<keyword evidence="3 6" id="KW-1133">Transmembrane helix</keyword>
<feature type="compositionally biased region" description="Low complexity" evidence="5">
    <location>
        <begin position="9"/>
        <end position="21"/>
    </location>
</feature>